<dbReference type="Gene3D" id="2.60.40.4070">
    <property type="match status" value="1"/>
</dbReference>
<protein>
    <recommendedName>
        <fullName evidence="3">FlgD Ig-like domain-containing protein</fullName>
    </recommendedName>
</protein>
<dbReference type="AlphaFoldDB" id="A0A2H0Y3J2"/>
<gene>
    <name evidence="1" type="ORF">COT42_01310</name>
</gene>
<evidence type="ECO:0000313" key="2">
    <source>
        <dbReference type="Proteomes" id="UP000231343"/>
    </source>
</evidence>
<sequence length="575" mass="62462">MPLLDVGFLVLDLKDIGRAIEDEQYKEGYKSAGFVAGCVSGLTAYGIALTGAGAVSVCGVPPWGTLACVAGGVISCGVAGVIGSEAMGLYYEFELAIAGDSLLGKSVLAPLAVPINQATDGVIQAVGDTFELNWNDPFEDKIRSFLEDNAKKMVANNQYDLYECESIDGTKYYVYHDKNIKGPKAFEVYDNYEEYQSARVIYIIDNGGSAYVNDWQGKWYKYYPSSGTALNLGVQQVANIDPILGGVNPADKASFIYDPFNSTITQKAYAGGSRDFYLYSDFPRSDSVKVTESNLPSDWCYDLQCVDSGFYKLQVLSPLSALPGDEGTLKINLSSSYGNQDLKYFIGVKGPEKLASTCANFTVNGKSVVSGDYIASTSDFLVSYPNDLIITDYYVEVFSTANNQAVYSSGQQTISKSQGDTSLHNNGAIFINLPEALPEGEFRMSVTIQDINHQRYTIDSPTFQVSSTFNVTALFAPNPFSPNGDGLADTTKIFYQLSQPAQVKIRLVDLAGRLVRHWGFAAGVPDRSTIGNNEVEWDGRDEAGNYVKNGLYLGYILAESGGETKKTKLQIAVLK</sequence>
<evidence type="ECO:0000313" key="1">
    <source>
        <dbReference type="EMBL" id="PIS31360.1"/>
    </source>
</evidence>
<dbReference type="EMBL" id="PEYM01000022">
    <property type="protein sequence ID" value="PIS31360.1"/>
    <property type="molecule type" value="Genomic_DNA"/>
</dbReference>
<name>A0A2H0Y3J2_UNCSA</name>
<accession>A0A2H0Y3J2</accession>
<proteinExistence type="predicted"/>
<comment type="caution">
    <text evidence="1">The sequence shown here is derived from an EMBL/GenBank/DDBJ whole genome shotgun (WGS) entry which is preliminary data.</text>
</comment>
<organism evidence="1 2">
    <name type="scientific">Candidatus Saganbacteria bacterium CG08_land_8_20_14_0_20_45_16</name>
    <dbReference type="NCBI Taxonomy" id="2014293"/>
    <lineage>
        <taxon>Bacteria</taxon>
        <taxon>Bacillati</taxon>
        <taxon>Saganbacteria</taxon>
    </lineage>
</organism>
<evidence type="ECO:0008006" key="3">
    <source>
        <dbReference type="Google" id="ProtNLM"/>
    </source>
</evidence>
<dbReference type="Proteomes" id="UP000231343">
    <property type="component" value="Unassembled WGS sequence"/>
</dbReference>
<reference evidence="1 2" key="1">
    <citation type="submission" date="2017-09" db="EMBL/GenBank/DDBJ databases">
        <title>Depth-based differentiation of microbial function through sediment-hosted aquifers and enrichment of novel symbionts in the deep terrestrial subsurface.</title>
        <authorList>
            <person name="Probst A.J."/>
            <person name="Ladd B."/>
            <person name="Jarett J.K."/>
            <person name="Geller-Mcgrath D.E."/>
            <person name="Sieber C.M."/>
            <person name="Emerson J.B."/>
            <person name="Anantharaman K."/>
            <person name="Thomas B.C."/>
            <person name="Malmstrom R."/>
            <person name="Stieglmeier M."/>
            <person name="Klingl A."/>
            <person name="Woyke T."/>
            <person name="Ryan C.M."/>
            <person name="Banfield J.F."/>
        </authorList>
    </citation>
    <scope>NUCLEOTIDE SEQUENCE [LARGE SCALE GENOMIC DNA]</scope>
    <source>
        <strain evidence="1">CG08_land_8_20_14_0_20_45_16</strain>
    </source>
</reference>